<dbReference type="AlphaFoldDB" id="A0AA86TBQ6"/>
<dbReference type="Proteomes" id="UP001179121">
    <property type="component" value="Chromosome"/>
</dbReference>
<protein>
    <submittedName>
        <fullName evidence="1">Uncharacterized protein</fullName>
    </submittedName>
</protein>
<keyword evidence="2" id="KW-1185">Reference proteome</keyword>
<dbReference type="EMBL" id="OX365700">
    <property type="protein sequence ID" value="CAI4034053.1"/>
    <property type="molecule type" value="Genomic_DNA"/>
</dbReference>
<accession>A0AA86TBQ6</accession>
<evidence type="ECO:0000313" key="2">
    <source>
        <dbReference type="Proteomes" id="UP001179121"/>
    </source>
</evidence>
<evidence type="ECO:0000313" key="1">
    <source>
        <dbReference type="EMBL" id="CAI4034053.1"/>
    </source>
</evidence>
<sequence length="128" mass="14052">MAGLMEEQLMASNMSQGYVPFPASKVGLLVLSSSSRVLHLDEQASQLLGDLHRQEQRAGATGLPPSVETFCSEIQDVLSDREEADDWRPFEVTRSVGQSPQAMMLRAFVFPSRSSAAQTRILVTLQKA</sequence>
<proteinExistence type="predicted"/>
<dbReference type="KEGG" id="nti:DNFV4_04497"/>
<name>A0AA86TBQ6_9BACT</name>
<organism evidence="1 2">
    <name type="scientific">Nitrospira tepida</name>
    <dbReference type="NCBI Taxonomy" id="2973512"/>
    <lineage>
        <taxon>Bacteria</taxon>
        <taxon>Pseudomonadati</taxon>
        <taxon>Nitrospirota</taxon>
        <taxon>Nitrospiria</taxon>
        <taxon>Nitrospirales</taxon>
        <taxon>Nitrospiraceae</taxon>
        <taxon>Nitrospira</taxon>
    </lineage>
</organism>
<reference evidence="1" key="1">
    <citation type="submission" date="2022-10" db="EMBL/GenBank/DDBJ databases">
        <authorList>
            <person name="Koch H."/>
        </authorList>
    </citation>
    <scope>NUCLEOTIDE SEQUENCE</scope>
    <source>
        <strain evidence="1">DNF</strain>
    </source>
</reference>
<gene>
    <name evidence="1" type="ORF">DNFV4_04497</name>
</gene>